<dbReference type="EMBL" id="LWAE01000004">
    <property type="protein sequence ID" value="KZL90687.1"/>
    <property type="molecule type" value="Genomic_DNA"/>
</dbReference>
<sequence>MANKKKKVKDKQREKNKIKKAKALVKAFFEEKKNDTITYQCLNCGAETEVSRLSIEMHITRDEFGDVDIPGYACEACDSTMIVKNPEKLNLKEADFDEVFEEFKNKNF</sequence>
<dbReference type="PATRIC" id="fig|1121326.3.peg.3631"/>
<dbReference type="STRING" id="1121326.CLMAG_35880"/>
<dbReference type="Proteomes" id="UP000076603">
    <property type="component" value="Unassembled WGS sequence"/>
</dbReference>
<comment type="caution">
    <text evidence="2">The sequence shown here is derived from an EMBL/GenBank/DDBJ whole genome shotgun (WGS) entry which is preliminary data.</text>
</comment>
<dbReference type="OrthoDB" id="2897530at2"/>
<keyword evidence="3" id="KW-1185">Reference proteome</keyword>
<proteinExistence type="predicted"/>
<evidence type="ECO:0000313" key="3">
    <source>
        <dbReference type="Proteomes" id="UP000076603"/>
    </source>
</evidence>
<dbReference type="Gene3D" id="2.20.28.30">
    <property type="entry name" value="RNA polymerase ii, chain L"/>
    <property type="match status" value="1"/>
</dbReference>
<evidence type="ECO:0000313" key="2">
    <source>
        <dbReference type="EMBL" id="KZL90687.1"/>
    </source>
</evidence>
<keyword evidence="1" id="KW-0175">Coiled coil</keyword>
<organism evidence="2 3">
    <name type="scientific">Clostridium magnum DSM 2767</name>
    <dbReference type="NCBI Taxonomy" id="1121326"/>
    <lineage>
        <taxon>Bacteria</taxon>
        <taxon>Bacillati</taxon>
        <taxon>Bacillota</taxon>
        <taxon>Clostridia</taxon>
        <taxon>Eubacteriales</taxon>
        <taxon>Clostridiaceae</taxon>
        <taxon>Clostridium</taxon>
    </lineage>
</organism>
<dbReference type="AlphaFoldDB" id="A0A162S2F8"/>
<feature type="coiled-coil region" evidence="1">
    <location>
        <begin position="1"/>
        <end position="31"/>
    </location>
</feature>
<dbReference type="RefSeq" id="WP_066625282.1">
    <property type="nucleotide sequence ID" value="NZ_FQXL01000028.1"/>
</dbReference>
<evidence type="ECO:0000256" key="1">
    <source>
        <dbReference type="SAM" id="Coils"/>
    </source>
</evidence>
<name>A0A162S2F8_9CLOT</name>
<protein>
    <submittedName>
        <fullName evidence="2">Uncharacterized protein</fullName>
    </submittedName>
</protein>
<accession>A0A162S2F8</accession>
<reference evidence="2 3" key="1">
    <citation type="submission" date="2016-04" db="EMBL/GenBank/DDBJ databases">
        <title>Genome sequence of Clostridium magnum DSM 2767.</title>
        <authorList>
            <person name="Poehlein A."/>
            <person name="Uhlig R."/>
            <person name="Fischer R."/>
            <person name="Bahl H."/>
            <person name="Daniel R."/>
        </authorList>
    </citation>
    <scope>NUCLEOTIDE SEQUENCE [LARGE SCALE GENOMIC DNA]</scope>
    <source>
        <strain evidence="2 3">DSM 2767</strain>
    </source>
</reference>
<gene>
    <name evidence="2" type="ORF">CLMAG_35880</name>
</gene>